<keyword evidence="1" id="KW-1133">Transmembrane helix</keyword>
<evidence type="ECO:0000313" key="2">
    <source>
        <dbReference type="EMBL" id="SJN31420.1"/>
    </source>
</evidence>
<dbReference type="RefSeq" id="WP_094764558.1">
    <property type="nucleotide sequence ID" value="NZ_FUKQ01000031.1"/>
</dbReference>
<accession>A0A1R4JH63</accession>
<keyword evidence="3" id="KW-1185">Reference proteome</keyword>
<proteinExistence type="predicted"/>
<gene>
    <name evidence="2" type="ORF">FM114_07535</name>
</gene>
<organism evidence="2 3">
    <name type="scientific">Luteococcus japonicus LSP_Lj1</name>
    <dbReference type="NCBI Taxonomy" id="1255658"/>
    <lineage>
        <taxon>Bacteria</taxon>
        <taxon>Bacillati</taxon>
        <taxon>Actinomycetota</taxon>
        <taxon>Actinomycetes</taxon>
        <taxon>Propionibacteriales</taxon>
        <taxon>Propionibacteriaceae</taxon>
        <taxon>Luteococcus</taxon>
    </lineage>
</organism>
<feature type="transmembrane region" description="Helical" evidence="1">
    <location>
        <begin position="51"/>
        <end position="74"/>
    </location>
</feature>
<evidence type="ECO:0000313" key="3">
    <source>
        <dbReference type="Proteomes" id="UP000188342"/>
    </source>
</evidence>
<dbReference type="EMBL" id="FUKQ01000031">
    <property type="protein sequence ID" value="SJN31420.1"/>
    <property type="molecule type" value="Genomic_DNA"/>
</dbReference>
<dbReference type="AlphaFoldDB" id="A0A1R4JH63"/>
<evidence type="ECO:0000256" key="1">
    <source>
        <dbReference type="SAM" id="Phobius"/>
    </source>
</evidence>
<dbReference type="STRING" id="1255658.FM114_07535"/>
<keyword evidence="1" id="KW-0812">Transmembrane</keyword>
<sequence>MATPAELTNALEQGQSVDLPGHTSSLLWRTLAPAVLAVTSAAAALGSSTALVRILAAAFGLAMVVATLAGLASLGRARHTYRILPEGLCVDGSPVIAWPLIGGAFRHTDPHTDRGAQEFPVLSLTDDGLAWLRQHGTARMKLAHRKDLRGMQVPLAKGCNPEQTAQLLSAAIRAHRSRRGLPPVA</sequence>
<keyword evidence="1" id="KW-0472">Membrane</keyword>
<name>A0A1R4JH63_9ACTN</name>
<dbReference type="Proteomes" id="UP000188342">
    <property type="component" value="Unassembled WGS sequence"/>
</dbReference>
<reference evidence="2 3" key="1">
    <citation type="submission" date="2017-02" db="EMBL/GenBank/DDBJ databases">
        <authorList>
            <person name="Peterson S.W."/>
        </authorList>
    </citation>
    <scope>NUCLEOTIDE SEQUENCE [LARGE SCALE GENOMIC DNA]</scope>
    <source>
        <strain evidence="2 3">LSP_Lj1</strain>
    </source>
</reference>
<protein>
    <submittedName>
        <fullName evidence="2">Uncharacterized protein</fullName>
    </submittedName>
</protein>